<organism evidence="1 2">
    <name type="scientific">Candidatus Jorgensenbacteria bacterium RIFCSPLOWO2_12_FULL_42_11</name>
    <dbReference type="NCBI Taxonomy" id="1798473"/>
    <lineage>
        <taxon>Bacteria</taxon>
        <taxon>Candidatus Joergenseniibacteriota</taxon>
    </lineage>
</organism>
<protein>
    <recommendedName>
        <fullName evidence="3">3D domain-containing protein</fullName>
    </recommendedName>
</protein>
<evidence type="ECO:0008006" key="3">
    <source>
        <dbReference type="Google" id="ProtNLM"/>
    </source>
</evidence>
<sequence length="187" mass="20951">MIKNMNKQYRLSAFLVFFNLTPSLIFPGLMTGGAIRENKAKTDYLAEAPARFNYQVNASAVLRSSYPSEMGLQNKYLLEETNIGQDRSVNPETDLITITAYSSTPDQTDSTPFITASGSYVEDGIVAANFLAFDTKIRLPELYGEKIFTVKDRMAKKNSHKIDIWFPARAEAEQFGVKKTRVEIIGS</sequence>
<dbReference type="Proteomes" id="UP000176633">
    <property type="component" value="Unassembled WGS sequence"/>
</dbReference>
<reference evidence="1 2" key="1">
    <citation type="journal article" date="2016" name="Nat. Commun.">
        <title>Thousands of microbial genomes shed light on interconnected biogeochemical processes in an aquifer system.</title>
        <authorList>
            <person name="Anantharaman K."/>
            <person name="Brown C.T."/>
            <person name="Hug L.A."/>
            <person name="Sharon I."/>
            <person name="Castelle C.J."/>
            <person name="Probst A.J."/>
            <person name="Thomas B.C."/>
            <person name="Singh A."/>
            <person name="Wilkins M.J."/>
            <person name="Karaoz U."/>
            <person name="Brodie E.L."/>
            <person name="Williams K.H."/>
            <person name="Hubbard S.S."/>
            <person name="Banfield J.F."/>
        </authorList>
    </citation>
    <scope>NUCLEOTIDE SEQUENCE [LARGE SCALE GENOMIC DNA]</scope>
</reference>
<evidence type="ECO:0000313" key="1">
    <source>
        <dbReference type="EMBL" id="OGG42840.1"/>
    </source>
</evidence>
<evidence type="ECO:0000313" key="2">
    <source>
        <dbReference type="Proteomes" id="UP000176633"/>
    </source>
</evidence>
<dbReference type="STRING" id="1798473.A3G50_00530"/>
<proteinExistence type="predicted"/>
<dbReference type="AlphaFoldDB" id="A0A1F6C0Z9"/>
<dbReference type="CDD" id="cd22784">
    <property type="entry name" value="DPBB_MltA_YuiC-like"/>
    <property type="match status" value="1"/>
</dbReference>
<dbReference type="EMBL" id="MFKM01000036">
    <property type="protein sequence ID" value="OGG42840.1"/>
    <property type="molecule type" value="Genomic_DNA"/>
</dbReference>
<name>A0A1F6C0Z9_9BACT</name>
<accession>A0A1F6C0Z9</accession>
<gene>
    <name evidence="1" type="ORF">A3G50_00530</name>
</gene>
<comment type="caution">
    <text evidence="1">The sequence shown here is derived from an EMBL/GenBank/DDBJ whole genome shotgun (WGS) entry which is preliminary data.</text>
</comment>